<dbReference type="Proteomes" id="UP001184230">
    <property type="component" value="Unassembled WGS sequence"/>
</dbReference>
<comment type="caution">
    <text evidence="1">The sequence shown here is derived from an EMBL/GenBank/DDBJ whole genome shotgun (WGS) entry which is preliminary data.</text>
</comment>
<organism evidence="1 2">
    <name type="scientific">Variovorax soli</name>
    <dbReference type="NCBI Taxonomy" id="376815"/>
    <lineage>
        <taxon>Bacteria</taxon>
        <taxon>Pseudomonadati</taxon>
        <taxon>Pseudomonadota</taxon>
        <taxon>Betaproteobacteria</taxon>
        <taxon>Burkholderiales</taxon>
        <taxon>Comamonadaceae</taxon>
        <taxon>Variovorax</taxon>
    </lineage>
</organism>
<evidence type="ECO:0000313" key="2">
    <source>
        <dbReference type="Proteomes" id="UP001184230"/>
    </source>
</evidence>
<name>A0ABU1NML6_9BURK</name>
<gene>
    <name evidence="1" type="ORF">J2739_005458</name>
</gene>
<reference evidence="1 2" key="1">
    <citation type="submission" date="2023-07" db="EMBL/GenBank/DDBJ databases">
        <title>Sorghum-associated microbial communities from plants grown in Nebraska, USA.</title>
        <authorList>
            <person name="Schachtman D."/>
        </authorList>
    </citation>
    <scope>NUCLEOTIDE SEQUENCE [LARGE SCALE GENOMIC DNA]</scope>
    <source>
        <strain evidence="1 2">DS1781</strain>
    </source>
</reference>
<proteinExistence type="predicted"/>
<protein>
    <submittedName>
        <fullName evidence="1">Uncharacterized protein</fullName>
    </submittedName>
</protein>
<evidence type="ECO:0000313" key="1">
    <source>
        <dbReference type="EMBL" id="MDR6539659.1"/>
    </source>
</evidence>
<accession>A0ABU1NML6</accession>
<dbReference type="RefSeq" id="WP_309907546.1">
    <property type="nucleotide sequence ID" value="NZ_JAVDRF010000020.1"/>
</dbReference>
<dbReference type="EMBL" id="JAVDRF010000020">
    <property type="protein sequence ID" value="MDR6539659.1"/>
    <property type="molecule type" value="Genomic_DNA"/>
</dbReference>
<keyword evidence="2" id="KW-1185">Reference proteome</keyword>
<sequence length="205" mass="23135">MLIRSFAEANWNPDVVAELHAAEGLEIIFTDLTKPISTKSAFAEITTRIDRVFRSAEYWVISGHEVSQPKTRIVDYRKFWKSTNIGVLSSSGDLAEWRILNAEASRYFGVARRSSFQEEDLLNLLENFSTTWILVLDGPHSTLEIASALHPGWEAFHYRCPGLLLEFVNKNDAILVRNFDADDVLESGAIVITKSTTIKRLFGSI</sequence>